<dbReference type="PANTHER" id="PTHR43877">
    <property type="entry name" value="AMINOALKYLPHOSPHONATE N-ACETYLTRANSFERASE-RELATED-RELATED"/>
    <property type="match status" value="1"/>
</dbReference>
<evidence type="ECO:0000313" key="6">
    <source>
        <dbReference type="Proteomes" id="UP001238179"/>
    </source>
</evidence>
<dbReference type="InterPro" id="IPR016181">
    <property type="entry name" value="Acyl_CoA_acyltransferase"/>
</dbReference>
<feature type="region of interest" description="Disordered" evidence="3">
    <location>
        <begin position="162"/>
        <end position="192"/>
    </location>
</feature>
<keyword evidence="6" id="KW-1185">Reference proteome</keyword>
<feature type="compositionally biased region" description="Basic and acidic residues" evidence="3">
    <location>
        <begin position="162"/>
        <end position="173"/>
    </location>
</feature>
<evidence type="ECO:0000256" key="1">
    <source>
        <dbReference type="ARBA" id="ARBA00022679"/>
    </source>
</evidence>
<dbReference type="Pfam" id="PF00583">
    <property type="entry name" value="Acetyltransf_1"/>
    <property type="match status" value="1"/>
</dbReference>
<evidence type="ECO:0000256" key="3">
    <source>
        <dbReference type="SAM" id="MobiDB-lite"/>
    </source>
</evidence>
<dbReference type="PROSITE" id="PS51186">
    <property type="entry name" value="GNAT"/>
    <property type="match status" value="1"/>
</dbReference>
<proteinExistence type="predicted"/>
<dbReference type="EMBL" id="AP027080">
    <property type="protein sequence ID" value="BDU72659.1"/>
    <property type="molecule type" value="Genomic_DNA"/>
</dbReference>
<dbReference type="RefSeq" id="WP_316415570.1">
    <property type="nucleotide sequence ID" value="NZ_AP027080.1"/>
</dbReference>
<dbReference type="AlphaFoldDB" id="A0AA48GMM9"/>
<dbReference type="InterPro" id="IPR000182">
    <property type="entry name" value="GNAT_dom"/>
</dbReference>
<reference evidence="6" key="1">
    <citation type="journal article" date="2023" name="Int. J. Syst. Evol. Microbiol.">
        <title>Mesoterricola silvestris gen. nov., sp. nov., Mesoterricola sediminis sp. nov., Geothrix oryzae sp. nov., Geothrix edaphica sp. nov., Geothrix rubra sp. nov., and Geothrix limicola sp. nov., six novel members of Acidobacteriota isolated from soils.</title>
        <authorList>
            <person name="Itoh H."/>
            <person name="Sugisawa Y."/>
            <person name="Mise K."/>
            <person name="Xu Z."/>
            <person name="Kuniyasu M."/>
            <person name="Ushijima N."/>
            <person name="Kawano K."/>
            <person name="Kobayashi E."/>
            <person name="Shiratori Y."/>
            <person name="Masuda Y."/>
            <person name="Senoo K."/>
        </authorList>
    </citation>
    <scope>NUCLEOTIDE SEQUENCE [LARGE SCALE GENOMIC DNA]</scope>
    <source>
        <strain evidence="6">W79</strain>
    </source>
</reference>
<accession>A0AA48GMM9</accession>
<keyword evidence="2" id="KW-0012">Acyltransferase</keyword>
<evidence type="ECO:0000259" key="4">
    <source>
        <dbReference type="PROSITE" id="PS51186"/>
    </source>
</evidence>
<name>A0AA48GMM9_9BACT</name>
<evidence type="ECO:0000313" key="5">
    <source>
        <dbReference type="EMBL" id="BDU72659.1"/>
    </source>
</evidence>
<dbReference type="InterPro" id="IPR050832">
    <property type="entry name" value="Bact_Acetyltransf"/>
</dbReference>
<feature type="domain" description="N-acetyltransferase" evidence="4">
    <location>
        <begin position="13"/>
        <end position="178"/>
    </location>
</feature>
<dbReference type="KEGG" id="msil:METEAL_18330"/>
<dbReference type="SUPFAM" id="SSF55729">
    <property type="entry name" value="Acyl-CoA N-acyltransferases (Nat)"/>
    <property type="match status" value="1"/>
</dbReference>
<dbReference type="Proteomes" id="UP001238179">
    <property type="component" value="Chromosome"/>
</dbReference>
<evidence type="ECO:0000256" key="2">
    <source>
        <dbReference type="ARBA" id="ARBA00023315"/>
    </source>
</evidence>
<protein>
    <recommendedName>
        <fullName evidence="4">N-acetyltransferase domain-containing protein</fullName>
    </recommendedName>
</protein>
<dbReference type="Gene3D" id="3.40.630.30">
    <property type="match status" value="1"/>
</dbReference>
<sequence length="192" mass="21423">MPRPRPRPSAASAVIREMALGDLPAVFALGEKLFPADKWPALYRTWDEYELAVHFASDSETCLVADLDGEVVGFALGTLLEKRGSAWCYGYLLWLGVDGDIGRKGIAGRLFERITEIFIEQGARMIMVDTDAENEAALAFFRKQGFAQENPHVFLSRNLSRDPDYLRHRDGPPPKRRKPATSSRPNYAPGKG</sequence>
<keyword evidence="1" id="KW-0808">Transferase</keyword>
<dbReference type="CDD" id="cd04301">
    <property type="entry name" value="NAT_SF"/>
    <property type="match status" value="1"/>
</dbReference>
<gene>
    <name evidence="5" type="ORF">METEAL_18330</name>
</gene>
<organism evidence="5 6">
    <name type="scientific">Mesoterricola silvestris</name>
    <dbReference type="NCBI Taxonomy" id="2927979"/>
    <lineage>
        <taxon>Bacteria</taxon>
        <taxon>Pseudomonadati</taxon>
        <taxon>Acidobacteriota</taxon>
        <taxon>Holophagae</taxon>
        <taxon>Holophagales</taxon>
        <taxon>Holophagaceae</taxon>
        <taxon>Mesoterricola</taxon>
    </lineage>
</organism>
<dbReference type="GO" id="GO:0016747">
    <property type="term" value="F:acyltransferase activity, transferring groups other than amino-acyl groups"/>
    <property type="evidence" value="ECO:0007669"/>
    <property type="project" value="InterPro"/>
</dbReference>